<dbReference type="AlphaFoldDB" id="B5EC16"/>
<reference evidence="1 2" key="2">
    <citation type="journal article" date="2010" name="BMC Genomics">
        <title>The genome of Geobacter bemidjiensis, exemplar for the subsurface clade of Geobacter species that predominate in Fe(III)-reducing subsurface environments.</title>
        <authorList>
            <person name="Aklujkar M."/>
            <person name="Young N.D."/>
            <person name="Holmes D."/>
            <person name="Chavan M."/>
            <person name="Risso C."/>
            <person name="Kiss H.E."/>
            <person name="Han C.S."/>
            <person name="Land M.L."/>
            <person name="Lovley D.R."/>
        </authorList>
    </citation>
    <scope>NUCLEOTIDE SEQUENCE [LARGE SCALE GENOMIC DNA]</scope>
    <source>
        <strain evidence="2">ATCC BAA-1014 / DSM 16622 / JCM 12645 / Bem</strain>
    </source>
</reference>
<proteinExistence type="predicted"/>
<dbReference type="RefSeq" id="WP_012531905.1">
    <property type="nucleotide sequence ID" value="NC_011146.1"/>
</dbReference>
<dbReference type="Proteomes" id="UP000008825">
    <property type="component" value="Chromosome"/>
</dbReference>
<dbReference type="HOGENOM" id="CLU_1494177_0_0_7"/>
<protein>
    <submittedName>
        <fullName evidence="1">Uncharacterized protein</fullName>
    </submittedName>
</protein>
<accession>B5EC16</accession>
<reference evidence="1 2" key="1">
    <citation type="submission" date="2008-07" db="EMBL/GenBank/DDBJ databases">
        <title>Complete sequence of Geobacter bemidjiensis BEM.</title>
        <authorList>
            <consortium name="US DOE Joint Genome Institute"/>
            <person name="Lucas S."/>
            <person name="Copeland A."/>
            <person name="Lapidus A."/>
            <person name="Glavina del Rio T."/>
            <person name="Dalin E."/>
            <person name="Tice H."/>
            <person name="Bruce D."/>
            <person name="Goodwin L."/>
            <person name="Pitluck S."/>
            <person name="Kiss H."/>
            <person name="Brettin T."/>
            <person name="Detter J.C."/>
            <person name="Han C."/>
            <person name="Kuske C.R."/>
            <person name="Schmutz J."/>
            <person name="Larimer F."/>
            <person name="Land M."/>
            <person name="Hauser L."/>
            <person name="Kyrpides N."/>
            <person name="Lykidis A."/>
            <person name="Lovley D."/>
            <person name="Richardson P."/>
        </authorList>
    </citation>
    <scope>NUCLEOTIDE SEQUENCE [LARGE SCALE GENOMIC DNA]</scope>
    <source>
        <strain evidence="2">ATCC BAA-1014 / DSM 16622 / JCM 12645 / Bem</strain>
    </source>
</reference>
<dbReference type="STRING" id="404380.Gbem_3479"/>
<evidence type="ECO:0000313" key="1">
    <source>
        <dbReference type="EMBL" id="ACH40472.1"/>
    </source>
</evidence>
<gene>
    <name evidence="1" type="ordered locus">Gbem_3479</name>
</gene>
<organism evidence="1 2">
    <name type="scientific">Citrifermentans bemidjiense (strain ATCC BAA-1014 / DSM 16622 / JCM 12645 / Bem)</name>
    <name type="common">Geobacter bemidjiensis</name>
    <dbReference type="NCBI Taxonomy" id="404380"/>
    <lineage>
        <taxon>Bacteria</taxon>
        <taxon>Pseudomonadati</taxon>
        <taxon>Thermodesulfobacteriota</taxon>
        <taxon>Desulfuromonadia</taxon>
        <taxon>Geobacterales</taxon>
        <taxon>Geobacteraceae</taxon>
        <taxon>Citrifermentans</taxon>
    </lineage>
</organism>
<evidence type="ECO:0000313" key="2">
    <source>
        <dbReference type="Proteomes" id="UP000008825"/>
    </source>
</evidence>
<dbReference type="EMBL" id="CP001124">
    <property type="protein sequence ID" value="ACH40472.1"/>
    <property type="molecule type" value="Genomic_DNA"/>
</dbReference>
<name>B5EC16_CITBB</name>
<keyword evidence="2" id="KW-1185">Reference proteome</keyword>
<sequence length="180" mass="19726">MLSVTINSYVFERQNSSLTHLADAIKGIGWRVQALTNNLPGSCKNQVLELLDRELSAIDSTCHCLGEVALGAGCEAEEWALWAEHTGINITFNWDEKAETVGSLGTAGDLVNNRGNTIAMKNDSDVAAEKITVEKIGRIIKETFDAGYSENDGKVLSDCLQEIYMRIFPNAMNPAYPELE</sequence>
<dbReference type="KEGG" id="gbm:Gbem_3479"/>